<evidence type="ECO:0000313" key="2">
    <source>
        <dbReference type="Proteomes" id="UP000708148"/>
    </source>
</evidence>
<dbReference type="EMBL" id="CAJHUC010000644">
    <property type="protein sequence ID" value="CAD7697343.1"/>
    <property type="molecule type" value="Genomic_DNA"/>
</dbReference>
<keyword evidence="2" id="KW-1185">Reference proteome</keyword>
<comment type="caution">
    <text evidence="1">The sequence shown here is derived from an EMBL/GenBank/DDBJ whole genome shotgun (WGS) entry which is preliminary data.</text>
</comment>
<reference evidence="1" key="1">
    <citation type="submission" date="2020-12" db="EMBL/GenBank/DDBJ databases">
        <authorList>
            <person name="Iha C."/>
        </authorList>
    </citation>
    <scope>NUCLEOTIDE SEQUENCE</scope>
</reference>
<sequence length="124" mass="13250">MVGTGVPCKVFSYLAENCHPVRTTESGAKCRKRHGHCLHVTAGNHSNHTSPDGRVFKCSKSCVCTVHCLPEALPMVALANARPVCMHTMLSHKSGSGCATSMHDGLLGLHGFSVEGCTRLHVRT</sequence>
<dbReference type="AlphaFoldDB" id="A0A8S1IQ88"/>
<gene>
    <name evidence="1" type="ORF">OSTQU699_LOCUS2704</name>
</gene>
<accession>A0A8S1IQ88</accession>
<organism evidence="1 2">
    <name type="scientific">Ostreobium quekettii</name>
    <dbReference type="NCBI Taxonomy" id="121088"/>
    <lineage>
        <taxon>Eukaryota</taxon>
        <taxon>Viridiplantae</taxon>
        <taxon>Chlorophyta</taxon>
        <taxon>core chlorophytes</taxon>
        <taxon>Ulvophyceae</taxon>
        <taxon>TCBD clade</taxon>
        <taxon>Bryopsidales</taxon>
        <taxon>Ostreobineae</taxon>
        <taxon>Ostreobiaceae</taxon>
        <taxon>Ostreobium</taxon>
    </lineage>
</organism>
<dbReference type="Proteomes" id="UP000708148">
    <property type="component" value="Unassembled WGS sequence"/>
</dbReference>
<protein>
    <submittedName>
        <fullName evidence="1">Uncharacterized protein</fullName>
    </submittedName>
</protein>
<proteinExistence type="predicted"/>
<evidence type="ECO:0000313" key="1">
    <source>
        <dbReference type="EMBL" id="CAD7697343.1"/>
    </source>
</evidence>
<name>A0A8S1IQ88_9CHLO</name>